<evidence type="ECO:0000313" key="10">
    <source>
        <dbReference type="Proteomes" id="UP000019591"/>
    </source>
</evidence>
<evidence type="ECO:0000256" key="3">
    <source>
        <dbReference type="ARBA" id="ARBA00022475"/>
    </source>
</evidence>
<geneLocation type="plasmid" evidence="9 10">
    <name>EAL2_808p</name>
</geneLocation>
<feature type="transmembrane region" description="Helical" evidence="7">
    <location>
        <begin position="46"/>
        <end position="70"/>
    </location>
</feature>
<dbReference type="AlphaFoldDB" id="W8TKK0"/>
<dbReference type="GO" id="GO:0005886">
    <property type="term" value="C:plasma membrane"/>
    <property type="evidence" value="ECO:0007669"/>
    <property type="project" value="UniProtKB-SubCell"/>
</dbReference>
<feature type="transmembrane region" description="Helical" evidence="7">
    <location>
        <begin position="173"/>
        <end position="195"/>
    </location>
</feature>
<dbReference type="InterPro" id="IPR020846">
    <property type="entry name" value="MFS_dom"/>
</dbReference>
<feature type="transmembrane region" description="Helical" evidence="7">
    <location>
        <begin position="77"/>
        <end position="99"/>
    </location>
</feature>
<evidence type="ECO:0000256" key="2">
    <source>
        <dbReference type="ARBA" id="ARBA00022448"/>
    </source>
</evidence>
<evidence type="ECO:0000256" key="6">
    <source>
        <dbReference type="ARBA" id="ARBA00023136"/>
    </source>
</evidence>
<dbReference type="eggNOG" id="COG0477">
    <property type="taxonomic scope" value="Bacteria"/>
</dbReference>
<evidence type="ECO:0000256" key="4">
    <source>
        <dbReference type="ARBA" id="ARBA00022692"/>
    </source>
</evidence>
<feature type="domain" description="Major facilitator superfamily (MFS) profile" evidence="8">
    <location>
        <begin position="1"/>
        <end position="399"/>
    </location>
</feature>
<feature type="transmembrane region" description="Helical" evidence="7">
    <location>
        <begin position="141"/>
        <end position="167"/>
    </location>
</feature>
<keyword evidence="5 7" id="KW-1133">Transmembrane helix</keyword>
<evidence type="ECO:0000256" key="5">
    <source>
        <dbReference type="ARBA" id="ARBA00022989"/>
    </source>
</evidence>
<feature type="transmembrane region" description="Helical" evidence="7">
    <location>
        <begin position="264"/>
        <end position="283"/>
    </location>
</feature>
<keyword evidence="9" id="KW-0614">Plasmid</keyword>
<keyword evidence="10" id="KW-1185">Reference proteome</keyword>
<keyword evidence="2" id="KW-0813">Transport</keyword>
<dbReference type="PANTHER" id="PTHR23513:SF6">
    <property type="entry name" value="MAJOR FACILITATOR SUPERFAMILY ASSOCIATED DOMAIN-CONTAINING PROTEIN"/>
    <property type="match status" value="1"/>
</dbReference>
<keyword evidence="4 7" id="KW-0812">Transmembrane</keyword>
<dbReference type="GO" id="GO:0022857">
    <property type="term" value="F:transmembrane transporter activity"/>
    <property type="evidence" value="ECO:0007669"/>
    <property type="project" value="InterPro"/>
</dbReference>
<dbReference type="Pfam" id="PF05977">
    <property type="entry name" value="MFS_3"/>
    <property type="match status" value="1"/>
</dbReference>
<dbReference type="Gene3D" id="1.20.1250.20">
    <property type="entry name" value="MFS general substrate transporter like domains"/>
    <property type="match status" value="1"/>
</dbReference>
<dbReference type="KEGG" id="eac:EAL2_808p07550"/>
<keyword evidence="6 7" id="KW-0472">Membrane</keyword>
<comment type="subcellular location">
    <subcellularLocation>
        <location evidence="1">Cell membrane</location>
        <topology evidence="1">Multi-pass membrane protein</topology>
    </subcellularLocation>
</comment>
<keyword evidence="3" id="KW-1003">Cell membrane</keyword>
<feature type="transmembrane region" description="Helical" evidence="7">
    <location>
        <begin position="347"/>
        <end position="369"/>
    </location>
</feature>
<evidence type="ECO:0000256" key="7">
    <source>
        <dbReference type="SAM" id="Phobius"/>
    </source>
</evidence>
<dbReference type="CDD" id="cd06173">
    <property type="entry name" value="MFS_MefA_like"/>
    <property type="match status" value="1"/>
</dbReference>
<evidence type="ECO:0000259" key="8">
    <source>
        <dbReference type="PROSITE" id="PS50850"/>
    </source>
</evidence>
<feature type="transmembrane region" description="Helical" evidence="7">
    <location>
        <begin position="290"/>
        <end position="308"/>
    </location>
</feature>
<dbReference type="PANTHER" id="PTHR23513">
    <property type="entry name" value="INTEGRAL MEMBRANE EFFLUX PROTEIN-RELATED"/>
    <property type="match status" value="1"/>
</dbReference>
<feature type="transmembrane region" description="Helical" evidence="7">
    <location>
        <begin position="226"/>
        <end position="244"/>
    </location>
</feature>
<dbReference type="HOGENOM" id="CLU_034180_16_0_9"/>
<feature type="transmembrane region" description="Helical" evidence="7">
    <location>
        <begin position="21"/>
        <end position="40"/>
    </location>
</feature>
<accession>W8TKK0</accession>
<protein>
    <recommendedName>
        <fullName evidence="8">Major facilitator superfamily (MFS) profile domain-containing protein</fullName>
    </recommendedName>
</protein>
<dbReference type="PATRIC" id="fig|1286171.3.peg.2943"/>
<sequence>MDTTDYINWKSKTAIFLTSQTLSLFGSSIVGFAIIWHIALETSSGTVMTIAILCTFLPQIFISLFAGVWADRYSRKMLIMLSDSFIALSTLILAVMYAMGMKALWLIFLISIIRSIGSGVQTPAVGAILPQIVPSEKLMKVNGIHSTISSVMMLASPAVGGAILGLWGFSAALFFDVVTAAIAVGIMSLLSISAYQRSDAQEEASTMSDLKNGLIYSRNHDLVRNLLVFYSLFFFFVTPAAFLTPVLVTRSFGAEVWKLTANEMVWSAGSILGGLIITVWSGFKNKIHTMAISCLAFGITFVMLGLAADFIVYLIVMFVSGIFLPFFATAETVLIQENVAADMLGRVFSVIQIIVSVTMPLGMLVFGPMADLIKIQYLLIASGIVLAMLGLYIYTNKKITGLDNDPV</sequence>
<dbReference type="OrthoDB" id="9763297at2"/>
<reference evidence="9 10" key="1">
    <citation type="journal article" date="2014" name="Genome Announc.">
        <title>Complete Genome Sequence of Amino Acid-Utilizing Eubacterium acidaminophilum al-2 (DSM 3953).</title>
        <authorList>
            <person name="Poehlein A."/>
            <person name="Andreesen J.R."/>
            <person name="Daniel R."/>
        </authorList>
    </citation>
    <scope>NUCLEOTIDE SEQUENCE [LARGE SCALE GENOMIC DNA]</scope>
    <source>
        <strain evidence="9 10">DSM 3953</strain>
        <plasmid evidence="10">Plasmid EAL2_808p</plasmid>
    </source>
</reference>
<evidence type="ECO:0000256" key="1">
    <source>
        <dbReference type="ARBA" id="ARBA00004651"/>
    </source>
</evidence>
<proteinExistence type="predicted"/>
<dbReference type="SUPFAM" id="SSF103473">
    <property type="entry name" value="MFS general substrate transporter"/>
    <property type="match status" value="1"/>
</dbReference>
<feature type="transmembrane region" description="Helical" evidence="7">
    <location>
        <begin position="375"/>
        <end position="394"/>
    </location>
</feature>
<name>W8TKK0_PEPAC</name>
<feature type="transmembrane region" description="Helical" evidence="7">
    <location>
        <begin position="314"/>
        <end position="335"/>
    </location>
</feature>
<organism evidence="9 10">
    <name type="scientific">Peptoclostridium acidaminophilum DSM 3953</name>
    <dbReference type="NCBI Taxonomy" id="1286171"/>
    <lineage>
        <taxon>Bacteria</taxon>
        <taxon>Bacillati</taxon>
        <taxon>Bacillota</taxon>
        <taxon>Clostridia</taxon>
        <taxon>Peptostreptococcales</taxon>
        <taxon>Peptoclostridiaceae</taxon>
        <taxon>Peptoclostridium</taxon>
    </lineage>
</organism>
<dbReference type="EMBL" id="CP007453">
    <property type="protein sequence ID" value="AHM58258.1"/>
    <property type="molecule type" value="Genomic_DNA"/>
</dbReference>
<dbReference type="Proteomes" id="UP000019591">
    <property type="component" value="Plasmid EAL2_808p"/>
</dbReference>
<evidence type="ECO:0000313" key="9">
    <source>
        <dbReference type="EMBL" id="AHM58258.1"/>
    </source>
</evidence>
<feature type="transmembrane region" description="Helical" evidence="7">
    <location>
        <begin position="105"/>
        <end position="129"/>
    </location>
</feature>
<gene>
    <name evidence="9" type="ORF">EAL2_808p07550</name>
</gene>
<dbReference type="PROSITE" id="PS50850">
    <property type="entry name" value="MFS"/>
    <property type="match status" value="1"/>
</dbReference>
<dbReference type="InterPro" id="IPR036259">
    <property type="entry name" value="MFS_trans_sf"/>
</dbReference>
<dbReference type="InterPro" id="IPR010290">
    <property type="entry name" value="TM_effector"/>
</dbReference>
<dbReference type="RefSeq" id="WP_025437091.1">
    <property type="nucleotide sequence ID" value="NZ_CP007453.1"/>
</dbReference>